<evidence type="ECO:0000259" key="2">
    <source>
        <dbReference type="PROSITE" id="PS51677"/>
    </source>
</evidence>
<evidence type="ECO:0000256" key="1">
    <source>
        <dbReference type="SAM" id="Coils"/>
    </source>
</evidence>
<dbReference type="InterPro" id="IPR002509">
    <property type="entry name" value="NODB_dom"/>
</dbReference>
<dbReference type="PANTHER" id="PTHR10587:SF125">
    <property type="entry name" value="POLYSACCHARIDE DEACETYLASE YHEN-RELATED"/>
    <property type="match status" value="1"/>
</dbReference>
<reference evidence="3 4" key="1">
    <citation type="submission" date="2023-07" db="EMBL/GenBank/DDBJ databases">
        <title>Genomic Encyclopedia of Type Strains, Phase IV (KMG-IV): sequencing the most valuable type-strain genomes for metagenomic binning, comparative biology and taxonomic classification.</title>
        <authorList>
            <person name="Goeker M."/>
        </authorList>
    </citation>
    <scope>NUCLEOTIDE SEQUENCE [LARGE SCALE GENOMIC DNA]</scope>
    <source>
        <strain evidence="3 4">DSM 1400</strain>
    </source>
</reference>
<dbReference type="Proteomes" id="UP001224418">
    <property type="component" value="Unassembled WGS sequence"/>
</dbReference>
<dbReference type="Gene3D" id="3.20.20.370">
    <property type="entry name" value="Glycoside hydrolase/deacetylase"/>
    <property type="match status" value="1"/>
</dbReference>
<evidence type="ECO:0000313" key="4">
    <source>
        <dbReference type="Proteomes" id="UP001224418"/>
    </source>
</evidence>
<dbReference type="Pfam" id="PF01522">
    <property type="entry name" value="Polysacc_deac_1"/>
    <property type="match status" value="1"/>
</dbReference>
<accession>A0ABU0JUX2</accession>
<dbReference type="EMBL" id="JAUSWN010000033">
    <property type="protein sequence ID" value="MDQ0480906.1"/>
    <property type="molecule type" value="Genomic_DNA"/>
</dbReference>
<dbReference type="InterPro" id="IPR050248">
    <property type="entry name" value="Polysacc_deacetylase_ArnD"/>
</dbReference>
<proteinExistence type="predicted"/>
<gene>
    <name evidence="3" type="ORF">QOZ93_002656</name>
</gene>
<dbReference type="PANTHER" id="PTHR10587">
    <property type="entry name" value="GLYCOSYL TRANSFERASE-RELATED"/>
    <property type="match status" value="1"/>
</dbReference>
<dbReference type="SUPFAM" id="SSF88713">
    <property type="entry name" value="Glycoside hydrolase/deacetylase"/>
    <property type="match status" value="1"/>
</dbReference>
<protein>
    <submittedName>
        <fullName evidence="3">Peptidoglycan/xylan/chitin deacetylase (PgdA/CDA1 family)</fullName>
    </submittedName>
</protein>
<dbReference type="PROSITE" id="PS51677">
    <property type="entry name" value="NODB"/>
    <property type="match status" value="1"/>
</dbReference>
<feature type="domain" description="NodB homology" evidence="2">
    <location>
        <begin position="90"/>
        <end position="283"/>
    </location>
</feature>
<organism evidence="3 4">
    <name type="scientific">Hathewaya limosa</name>
    <name type="common">Clostridium limosum</name>
    <dbReference type="NCBI Taxonomy" id="1536"/>
    <lineage>
        <taxon>Bacteria</taxon>
        <taxon>Bacillati</taxon>
        <taxon>Bacillota</taxon>
        <taxon>Clostridia</taxon>
        <taxon>Eubacteriales</taxon>
        <taxon>Clostridiaceae</taxon>
        <taxon>Hathewaya</taxon>
    </lineage>
</organism>
<evidence type="ECO:0000313" key="3">
    <source>
        <dbReference type="EMBL" id="MDQ0480906.1"/>
    </source>
</evidence>
<comment type="caution">
    <text evidence="3">The sequence shown here is derived from an EMBL/GenBank/DDBJ whole genome shotgun (WGS) entry which is preliminary data.</text>
</comment>
<dbReference type="RefSeq" id="WP_307357204.1">
    <property type="nucleotide sequence ID" value="NZ_BAAACJ010000028.1"/>
</dbReference>
<keyword evidence="4" id="KW-1185">Reference proteome</keyword>
<feature type="coiled-coil region" evidence="1">
    <location>
        <begin position="47"/>
        <end position="88"/>
    </location>
</feature>
<dbReference type="CDD" id="cd10944">
    <property type="entry name" value="CE4_SmPgdA_like"/>
    <property type="match status" value="1"/>
</dbReference>
<sequence length="300" mass="34031">MSRYYNKRKKSSNSLSIIRVVLFCLFIVAFSGAVFTQTQAMRIKSQNKKFESKLTQISQDNEKTKQDISKLKKDVNTLNIELKSKTQNAKIAYLTFDDGPSSNTRTILNTLKKYNVKATFFVNGKPELADLYKAIAADGHALANHTYSHDYRSVYSSPKAFRADIEKLDKFLQDTTGQAPTHLIRYPGGSNNTISHNYGGRGIMKEVLKEMSKDYEFFDWNVDSTDASTFRQNKDKIVSSVLRESKYTKKAIILMHDLNPKTTTPEALPEIIEGLKAQGFTFDVLSKDSATYHFTEVPKV</sequence>
<keyword evidence="1" id="KW-0175">Coiled coil</keyword>
<dbReference type="InterPro" id="IPR011330">
    <property type="entry name" value="Glyco_hydro/deAcase_b/a-brl"/>
</dbReference>
<name>A0ABU0JUX2_HATLI</name>